<comment type="similarity">
    <text evidence="2 6">Belongs to the acyl-CoA dehydrogenase family.</text>
</comment>
<dbReference type="GO" id="GO:0005886">
    <property type="term" value="C:plasma membrane"/>
    <property type="evidence" value="ECO:0007669"/>
    <property type="project" value="TreeGrafter"/>
</dbReference>
<name>A0A8J2ZBZ0_9PROT</name>
<dbReference type="InterPro" id="IPR037069">
    <property type="entry name" value="AcylCoA_DH/ox_N_sf"/>
</dbReference>
<comment type="cofactor">
    <cofactor evidence="1 6">
        <name>FAD</name>
        <dbReference type="ChEBI" id="CHEBI:57692"/>
    </cofactor>
</comment>
<keyword evidence="11" id="KW-1185">Reference proteome</keyword>
<proteinExistence type="inferred from homology"/>
<evidence type="ECO:0000259" key="7">
    <source>
        <dbReference type="Pfam" id="PF00441"/>
    </source>
</evidence>
<dbReference type="RefSeq" id="WP_188900458.1">
    <property type="nucleotide sequence ID" value="NZ_BMKS01000006.1"/>
</dbReference>
<keyword evidence="3 6" id="KW-0285">Flavoprotein</keyword>
<dbReference type="InterPro" id="IPR013786">
    <property type="entry name" value="AcylCoA_DH/ox_N"/>
</dbReference>
<dbReference type="GO" id="GO:0016627">
    <property type="term" value="F:oxidoreductase activity, acting on the CH-CH group of donors"/>
    <property type="evidence" value="ECO:0007669"/>
    <property type="project" value="InterPro"/>
</dbReference>
<dbReference type="EMBL" id="BMKS01000006">
    <property type="protein sequence ID" value="GGG35232.1"/>
    <property type="molecule type" value="Genomic_DNA"/>
</dbReference>
<evidence type="ECO:0000256" key="5">
    <source>
        <dbReference type="ARBA" id="ARBA00023002"/>
    </source>
</evidence>
<evidence type="ECO:0000256" key="1">
    <source>
        <dbReference type="ARBA" id="ARBA00001974"/>
    </source>
</evidence>
<feature type="domain" description="Acyl-CoA dehydrogenase/oxidase C-terminal" evidence="7">
    <location>
        <begin position="238"/>
        <end position="387"/>
    </location>
</feature>
<feature type="domain" description="Acyl-CoA oxidase/dehydrogenase middle" evidence="8">
    <location>
        <begin position="132"/>
        <end position="226"/>
    </location>
</feature>
<evidence type="ECO:0000256" key="6">
    <source>
        <dbReference type="RuleBase" id="RU362125"/>
    </source>
</evidence>
<keyword evidence="4 6" id="KW-0274">FAD</keyword>
<dbReference type="Proteomes" id="UP000597507">
    <property type="component" value="Unassembled WGS sequence"/>
</dbReference>
<dbReference type="AlphaFoldDB" id="A0A8J2ZBZ0"/>
<accession>A0A8J2ZBZ0</accession>
<dbReference type="InterPro" id="IPR036250">
    <property type="entry name" value="AcylCo_DH-like_C"/>
</dbReference>
<evidence type="ECO:0000313" key="11">
    <source>
        <dbReference type="Proteomes" id="UP000597507"/>
    </source>
</evidence>
<evidence type="ECO:0000259" key="8">
    <source>
        <dbReference type="Pfam" id="PF02770"/>
    </source>
</evidence>
<reference evidence="10 11" key="1">
    <citation type="journal article" date="2014" name="Int. J. Syst. Evol. Microbiol.">
        <title>Complete genome sequence of Corynebacterium casei LMG S-19264T (=DSM 44701T), isolated from a smear-ripened cheese.</title>
        <authorList>
            <consortium name="US DOE Joint Genome Institute (JGI-PGF)"/>
            <person name="Walter F."/>
            <person name="Albersmeier A."/>
            <person name="Kalinowski J."/>
            <person name="Ruckert C."/>
        </authorList>
    </citation>
    <scope>NUCLEOTIDE SEQUENCE [LARGE SCALE GENOMIC DNA]</scope>
    <source>
        <strain evidence="10 11">CGMCC 1.16330</strain>
    </source>
</reference>
<dbReference type="Pfam" id="PF00441">
    <property type="entry name" value="Acyl-CoA_dh_1"/>
    <property type="match status" value="1"/>
</dbReference>
<dbReference type="Gene3D" id="1.10.540.10">
    <property type="entry name" value="Acyl-CoA dehydrogenase/oxidase, N-terminal domain"/>
    <property type="match status" value="1"/>
</dbReference>
<dbReference type="Pfam" id="PF02770">
    <property type="entry name" value="Acyl-CoA_dh_M"/>
    <property type="match status" value="1"/>
</dbReference>
<dbReference type="GO" id="GO:0050660">
    <property type="term" value="F:flavin adenine dinucleotide binding"/>
    <property type="evidence" value="ECO:0007669"/>
    <property type="project" value="InterPro"/>
</dbReference>
<organism evidence="10 11">
    <name type="scientific">Caldovatus sediminis</name>
    <dbReference type="NCBI Taxonomy" id="2041189"/>
    <lineage>
        <taxon>Bacteria</taxon>
        <taxon>Pseudomonadati</taxon>
        <taxon>Pseudomonadota</taxon>
        <taxon>Alphaproteobacteria</taxon>
        <taxon>Acetobacterales</taxon>
        <taxon>Roseomonadaceae</taxon>
        <taxon>Caldovatus</taxon>
    </lineage>
</organism>
<evidence type="ECO:0000256" key="3">
    <source>
        <dbReference type="ARBA" id="ARBA00022630"/>
    </source>
</evidence>
<comment type="caution">
    <text evidence="10">The sequence shown here is derived from an EMBL/GenBank/DDBJ whole genome shotgun (WGS) entry which is preliminary data.</text>
</comment>
<keyword evidence="5 6" id="KW-0560">Oxidoreductase</keyword>
<evidence type="ECO:0000259" key="9">
    <source>
        <dbReference type="Pfam" id="PF02771"/>
    </source>
</evidence>
<dbReference type="SUPFAM" id="SSF47203">
    <property type="entry name" value="Acyl-CoA dehydrogenase C-terminal domain-like"/>
    <property type="match status" value="1"/>
</dbReference>
<dbReference type="InterPro" id="IPR009075">
    <property type="entry name" value="AcylCo_DH/oxidase_C"/>
</dbReference>
<dbReference type="InterPro" id="IPR009100">
    <property type="entry name" value="AcylCoA_DH/oxidase_NM_dom_sf"/>
</dbReference>
<dbReference type="SUPFAM" id="SSF56645">
    <property type="entry name" value="Acyl-CoA dehydrogenase NM domain-like"/>
    <property type="match status" value="1"/>
</dbReference>
<dbReference type="Gene3D" id="2.40.110.10">
    <property type="entry name" value="Butyryl-CoA Dehydrogenase, subunit A, domain 2"/>
    <property type="match status" value="1"/>
</dbReference>
<evidence type="ECO:0000313" key="10">
    <source>
        <dbReference type="EMBL" id="GGG35232.1"/>
    </source>
</evidence>
<dbReference type="InterPro" id="IPR006091">
    <property type="entry name" value="Acyl-CoA_Oxase/DH_mid-dom"/>
</dbReference>
<gene>
    <name evidence="10" type="ORF">GCM10010964_23890</name>
</gene>
<dbReference type="FunFam" id="2.40.110.10:FF:000011">
    <property type="entry name" value="Acyl-CoA dehydrogenase FadE34"/>
    <property type="match status" value="1"/>
</dbReference>
<dbReference type="InterPro" id="IPR046373">
    <property type="entry name" value="Acyl-CoA_Oxase/DH_mid-dom_sf"/>
</dbReference>
<protein>
    <submittedName>
        <fullName evidence="10">Acyl-CoA dehydrogenase</fullName>
    </submittedName>
</protein>
<evidence type="ECO:0000256" key="4">
    <source>
        <dbReference type="ARBA" id="ARBA00022827"/>
    </source>
</evidence>
<dbReference type="PANTHER" id="PTHR43292:SF3">
    <property type="entry name" value="ACYL-COA DEHYDROGENASE FADE29"/>
    <property type="match status" value="1"/>
</dbReference>
<sequence length="391" mass="44278">MTAAPAAPAEPEDLNALDDEAFRLHVRRWIEANYPPELRHPPKRLHWKDNKVWYFKLAEKGWLCPGWPKEHGGMGLSPSKQIIFTEELERWGCTRTNDHGIVLLGPLIINYGTEEQKRFFLPKILSGEHIWCQGYSEPNAGSDLASLRTEAVEDGDHYVVNGQKIWTTLAMDANWIFLLVRTDKQAKKQEGISFLLVPMDTPGITVKPIINLELHDEFCEVFFDNVRVPKKNLVGRINKGWDMAKALLGFERIYLGSPRQSAYALKGLRALAEHTGAWEEPEFQDRYARLRLDLEDLKAFYGVYVAKLRRGETLGPDVSMLKIYQTELFQRITDAMLEIAGENAGLLGPIEGNRDLNPTGLYIQARPATIYGGSNEIQRNIVAKNVLGLPG</sequence>
<dbReference type="Pfam" id="PF02771">
    <property type="entry name" value="Acyl-CoA_dh_N"/>
    <property type="match status" value="1"/>
</dbReference>
<evidence type="ECO:0000256" key="2">
    <source>
        <dbReference type="ARBA" id="ARBA00009347"/>
    </source>
</evidence>
<dbReference type="PANTHER" id="PTHR43292">
    <property type="entry name" value="ACYL-COA DEHYDROGENASE"/>
    <property type="match status" value="1"/>
</dbReference>
<dbReference type="InterPro" id="IPR052161">
    <property type="entry name" value="Mycobact_Acyl-CoA_DH"/>
</dbReference>
<feature type="domain" description="Acyl-CoA dehydrogenase/oxidase N-terminal" evidence="9">
    <location>
        <begin position="19"/>
        <end position="128"/>
    </location>
</feature>
<dbReference type="Gene3D" id="1.20.140.10">
    <property type="entry name" value="Butyryl-CoA Dehydrogenase, subunit A, domain 3"/>
    <property type="match status" value="1"/>
</dbReference>